<dbReference type="InterPro" id="IPR014710">
    <property type="entry name" value="RmlC-like_jellyroll"/>
</dbReference>
<name>A0A7X5XA65_STRMQ</name>
<reference evidence="5 6" key="1">
    <citation type="submission" date="2020-02" db="EMBL/GenBank/DDBJ databases">
        <title>Streptomyces malaysiensis DSM14702 (JHCC583434, PFL_A843) Genome sequencing and assembly.</title>
        <authorList>
            <person name="Samborskyy M."/>
        </authorList>
    </citation>
    <scope>NUCLEOTIDE SEQUENCE [LARGE SCALE GENOMIC DNA]</scope>
    <source>
        <strain evidence="5 6">DSM 14702</strain>
    </source>
</reference>
<comment type="caution">
    <text evidence="5">The sequence shown here is derived from an EMBL/GenBank/DDBJ whole genome shotgun (WGS) entry which is preliminary data.</text>
</comment>
<evidence type="ECO:0000313" key="6">
    <source>
        <dbReference type="Proteomes" id="UP000536624"/>
    </source>
</evidence>
<proteinExistence type="predicted"/>
<dbReference type="Pfam" id="PF13545">
    <property type="entry name" value="HTH_Crp_2"/>
    <property type="match status" value="1"/>
</dbReference>
<dbReference type="Gene3D" id="1.10.10.10">
    <property type="entry name" value="Winged helix-like DNA-binding domain superfamily/Winged helix DNA-binding domain"/>
    <property type="match status" value="1"/>
</dbReference>
<feature type="domain" description="HTH crp-type" evidence="4">
    <location>
        <begin position="151"/>
        <end position="218"/>
    </location>
</feature>
<dbReference type="Gene3D" id="2.60.120.10">
    <property type="entry name" value="Jelly Rolls"/>
    <property type="match status" value="1"/>
</dbReference>
<dbReference type="InterPro" id="IPR018490">
    <property type="entry name" value="cNMP-bd_dom_sf"/>
</dbReference>
<evidence type="ECO:0000256" key="3">
    <source>
        <dbReference type="ARBA" id="ARBA00023163"/>
    </source>
</evidence>
<organism evidence="5 6">
    <name type="scientific">Streptomyces malaysiensis</name>
    <dbReference type="NCBI Taxonomy" id="92644"/>
    <lineage>
        <taxon>Bacteria</taxon>
        <taxon>Bacillati</taxon>
        <taxon>Actinomycetota</taxon>
        <taxon>Actinomycetes</taxon>
        <taxon>Kitasatosporales</taxon>
        <taxon>Streptomycetaceae</taxon>
        <taxon>Streptomyces</taxon>
        <taxon>Streptomyces violaceusniger group</taxon>
    </lineage>
</organism>
<dbReference type="InterPro" id="IPR000595">
    <property type="entry name" value="cNMP-bd_dom"/>
</dbReference>
<sequence length="237" mass="25770">MSAVTDPVQRAWQQSFLAMLPLSAQKELLATAHEEEIRPDQNVYREVLEPRFSFLALVMSGMLRSYVTSSGDRRIAARYWGPGQVVGLTSVLLHGASSGVEAVRRGSLLRLDPKTMERLGRTDANVAWATAQELARRLAEGAANRVPHAFGSVRVRVAWHLLKLAVSIDGQRVVRATQQELADSVGSVREVVARVLLALCDEGILAREGALLVVRDPVRLESLAGGERTGAQSNGGR</sequence>
<accession>A0A7X5XA65</accession>
<dbReference type="InterPro" id="IPR036388">
    <property type="entry name" value="WH-like_DNA-bd_sf"/>
</dbReference>
<keyword evidence="3" id="KW-0804">Transcription</keyword>
<evidence type="ECO:0000259" key="4">
    <source>
        <dbReference type="PROSITE" id="PS51063"/>
    </source>
</evidence>
<protein>
    <submittedName>
        <fullName evidence="5">Crp/Fnr family transcriptional regulator</fullName>
    </submittedName>
</protein>
<dbReference type="SUPFAM" id="SSF46785">
    <property type="entry name" value="Winged helix' DNA-binding domain"/>
    <property type="match status" value="1"/>
</dbReference>
<gene>
    <name evidence="5" type="ORF">SMALB_7547</name>
</gene>
<evidence type="ECO:0000313" key="5">
    <source>
        <dbReference type="EMBL" id="NIY69423.1"/>
    </source>
</evidence>
<dbReference type="CDD" id="cd00038">
    <property type="entry name" value="CAP_ED"/>
    <property type="match status" value="1"/>
</dbReference>
<dbReference type="AlphaFoldDB" id="A0A7X5XA65"/>
<dbReference type="RefSeq" id="WP_167504650.1">
    <property type="nucleotide sequence ID" value="NZ_JAALLH010000002.1"/>
</dbReference>
<keyword evidence="1" id="KW-0805">Transcription regulation</keyword>
<evidence type="ECO:0000256" key="1">
    <source>
        <dbReference type="ARBA" id="ARBA00023015"/>
    </source>
</evidence>
<dbReference type="GO" id="GO:0003677">
    <property type="term" value="F:DNA binding"/>
    <property type="evidence" value="ECO:0007669"/>
    <property type="project" value="UniProtKB-KW"/>
</dbReference>
<dbReference type="InterPro" id="IPR012318">
    <property type="entry name" value="HTH_CRP"/>
</dbReference>
<dbReference type="Proteomes" id="UP000536624">
    <property type="component" value="Unassembled WGS sequence"/>
</dbReference>
<dbReference type="PROSITE" id="PS51063">
    <property type="entry name" value="HTH_CRP_2"/>
    <property type="match status" value="1"/>
</dbReference>
<keyword evidence="2" id="KW-0238">DNA-binding</keyword>
<dbReference type="SMART" id="SM00419">
    <property type="entry name" value="HTH_CRP"/>
    <property type="match status" value="1"/>
</dbReference>
<dbReference type="GO" id="GO:0006355">
    <property type="term" value="P:regulation of DNA-templated transcription"/>
    <property type="evidence" value="ECO:0007669"/>
    <property type="project" value="InterPro"/>
</dbReference>
<dbReference type="EMBL" id="JAALLH010000002">
    <property type="protein sequence ID" value="NIY69423.1"/>
    <property type="molecule type" value="Genomic_DNA"/>
</dbReference>
<dbReference type="Pfam" id="PF00027">
    <property type="entry name" value="cNMP_binding"/>
    <property type="match status" value="1"/>
</dbReference>
<evidence type="ECO:0000256" key="2">
    <source>
        <dbReference type="ARBA" id="ARBA00023125"/>
    </source>
</evidence>
<dbReference type="InterPro" id="IPR036390">
    <property type="entry name" value="WH_DNA-bd_sf"/>
</dbReference>
<dbReference type="SUPFAM" id="SSF51206">
    <property type="entry name" value="cAMP-binding domain-like"/>
    <property type="match status" value="1"/>
</dbReference>